<proteinExistence type="predicted"/>
<dbReference type="InterPro" id="IPR041698">
    <property type="entry name" value="Methyltransf_25"/>
</dbReference>
<dbReference type="EMBL" id="BAAALV010000001">
    <property type="protein sequence ID" value="GAA1902341.1"/>
    <property type="molecule type" value="Genomic_DNA"/>
</dbReference>
<accession>A0ABN2NXR6</accession>
<dbReference type="Proteomes" id="UP001500784">
    <property type="component" value="Unassembled WGS sequence"/>
</dbReference>
<dbReference type="InterPro" id="IPR016718">
    <property type="entry name" value="rRNA_m1G-MeTrfase_A_prd"/>
</dbReference>
<comment type="caution">
    <text evidence="2">The sequence shown here is derived from an EMBL/GenBank/DDBJ whole genome shotgun (WGS) entry which is preliminary data.</text>
</comment>
<dbReference type="CDD" id="cd02440">
    <property type="entry name" value="AdoMet_MTases"/>
    <property type="match status" value="1"/>
</dbReference>
<dbReference type="SUPFAM" id="SSF53335">
    <property type="entry name" value="S-adenosyl-L-methionine-dependent methyltransferases"/>
    <property type="match status" value="1"/>
</dbReference>
<keyword evidence="3" id="KW-1185">Reference proteome</keyword>
<dbReference type="PANTHER" id="PTHR42912">
    <property type="entry name" value="METHYLTRANSFERASE"/>
    <property type="match status" value="1"/>
</dbReference>
<evidence type="ECO:0000259" key="1">
    <source>
        <dbReference type="Pfam" id="PF13649"/>
    </source>
</evidence>
<protein>
    <submittedName>
        <fullName evidence="2">rRNA (Guanine-N1)-methyltransferase</fullName>
    </submittedName>
</protein>
<feature type="domain" description="Methyltransferase" evidence="1">
    <location>
        <begin position="42"/>
        <end position="125"/>
    </location>
</feature>
<dbReference type="InterPro" id="IPR029063">
    <property type="entry name" value="SAM-dependent_MTases_sf"/>
</dbReference>
<gene>
    <name evidence="2" type="ORF">GCM10009688_02580</name>
</gene>
<sequence>MVQARSEFLAAGHYAPLARLLGSLAAASRSGTDGPDGGPVLLDAGAGTGYYVREVQQQTGASAAVALDISKFALRRAARALPQGFALVWDVWRPLPLADGAADVLLNVFAPRNPGEFRRVLSPGGTLLVVTPLPGHLQEIRALAGMLEIGVEKETRVARSLGPDFEAETAEHLEYRIQLDRADVENAVLMGPSAHHVDPAFLARALDHAEFPLQVTAAFSVQQFRAAGPAGT</sequence>
<dbReference type="PANTHER" id="PTHR42912:SF45">
    <property type="entry name" value="23S RRNA (GUANINE(745)-N(1))-METHYLTRANSFERASE"/>
    <property type="match status" value="1"/>
</dbReference>
<dbReference type="Gene3D" id="3.40.50.150">
    <property type="entry name" value="Vaccinia Virus protein VP39"/>
    <property type="match status" value="1"/>
</dbReference>
<evidence type="ECO:0000313" key="3">
    <source>
        <dbReference type="Proteomes" id="UP001500784"/>
    </source>
</evidence>
<name>A0ABN2NXR6_9MICC</name>
<dbReference type="PIRSF" id="PIRSF018249">
    <property type="entry name" value="MyrA_prd"/>
    <property type="match status" value="1"/>
</dbReference>
<dbReference type="InterPro" id="IPR050508">
    <property type="entry name" value="Methyltransf_Superfamily"/>
</dbReference>
<evidence type="ECO:0000313" key="2">
    <source>
        <dbReference type="EMBL" id="GAA1902341.1"/>
    </source>
</evidence>
<organism evidence="2 3">
    <name type="scientific">Arthrobacter gandavensis</name>
    <dbReference type="NCBI Taxonomy" id="169960"/>
    <lineage>
        <taxon>Bacteria</taxon>
        <taxon>Bacillati</taxon>
        <taxon>Actinomycetota</taxon>
        <taxon>Actinomycetes</taxon>
        <taxon>Micrococcales</taxon>
        <taxon>Micrococcaceae</taxon>
        <taxon>Arthrobacter</taxon>
    </lineage>
</organism>
<reference evidence="2 3" key="1">
    <citation type="journal article" date="2019" name="Int. J. Syst. Evol. Microbiol.">
        <title>The Global Catalogue of Microorganisms (GCM) 10K type strain sequencing project: providing services to taxonomists for standard genome sequencing and annotation.</title>
        <authorList>
            <consortium name="The Broad Institute Genomics Platform"/>
            <consortium name="The Broad Institute Genome Sequencing Center for Infectious Disease"/>
            <person name="Wu L."/>
            <person name="Ma J."/>
        </authorList>
    </citation>
    <scope>NUCLEOTIDE SEQUENCE [LARGE SCALE GENOMIC DNA]</scope>
    <source>
        <strain evidence="2 3">JCM 13316</strain>
    </source>
</reference>
<dbReference type="Pfam" id="PF13649">
    <property type="entry name" value="Methyltransf_25"/>
    <property type="match status" value="1"/>
</dbReference>